<keyword evidence="1" id="KW-1133">Transmembrane helix</keyword>
<proteinExistence type="predicted"/>
<reference evidence="2" key="1">
    <citation type="submission" date="2022-08" db="EMBL/GenBank/DDBJ databases">
        <authorList>
            <consortium name="DOE Joint Genome Institute"/>
            <person name="Min B."/>
            <person name="Riley R."/>
            <person name="Sierra-Patev S."/>
            <person name="Naranjo-Ortiz M."/>
            <person name="Looney B."/>
            <person name="Konkel Z."/>
            <person name="Slot J.C."/>
            <person name="Sakamoto Y."/>
            <person name="Steenwyk J.L."/>
            <person name="Rokas A."/>
            <person name="Carro J."/>
            <person name="Camarero S."/>
            <person name="Ferreira P."/>
            <person name="Molpeceres G."/>
            <person name="Ruiz-Duenas F.J."/>
            <person name="Serrano A."/>
            <person name="Henrissat B."/>
            <person name="Drula E."/>
            <person name="Hughes K.W."/>
            <person name="Mata J.L."/>
            <person name="Ishikawa N.K."/>
            <person name="Vargas-Isla R."/>
            <person name="Ushijima S."/>
            <person name="Smith C.A."/>
            <person name="Ahrendt S."/>
            <person name="Andreopoulos W."/>
            <person name="He G."/>
            <person name="Labutti K."/>
            <person name="Lipzen A."/>
            <person name="Ng V."/>
            <person name="Sandor L."/>
            <person name="Barry K."/>
            <person name="Martinez A.T."/>
            <person name="Xiao Y."/>
            <person name="Gibbons J.G."/>
            <person name="Terashima K."/>
            <person name="Hibbett D.S."/>
            <person name="Grigoriev I.V."/>
        </authorList>
    </citation>
    <scope>NUCLEOTIDE SEQUENCE</scope>
    <source>
        <strain evidence="2">Sp2 HRB7682 ss15</strain>
    </source>
</reference>
<dbReference type="Proteomes" id="UP001150238">
    <property type="component" value="Unassembled WGS sequence"/>
</dbReference>
<organism evidence="2 3">
    <name type="scientific">Lentinula lateritia</name>
    <dbReference type="NCBI Taxonomy" id="40482"/>
    <lineage>
        <taxon>Eukaryota</taxon>
        <taxon>Fungi</taxon>
        <taxon>Dikarya</taxon>
        <taxon>Basidiomycota</taxon>
        <taxon>Agaricomycotina</taxon>
        <taxon>Agaricomycetes</taxon>
        <taxon>Agaricomycetidae</taxon>
        <taxon>Agaricales</taxon>
        <taxon>Marasmiineae</taxon>
        <taxon>Omphalotaceae</taxon>
        <taxon>Lentinula</taxon>
    </lineage>
</organism>
<reference evidence="2" key="2">
    <citation type="journal article" date="2023" name="Proc. Natl. Acad. Sci. U.S.A.">
        <title>A global phylogenomic analysis of the shiitake genus Lentinula.</title>
        <authorList>
            <person name="Sierra-Patev S."/>
            <person name="Min B."/>
            <person name="Naranjo-Ortiz M."/>
            <person name="Looney B."/>
            <person name="Konkel Z."/>
            <person name="Slot J.C."/>
            <person name="Sakamoto Y."/>
            <person name="Steenwyk J.L."/>
            <person name="Rokas A."/>
            <person name="Carro J."/>
            <person name="Camarero S."/>
            <person name="Ferreira P."/>
            <person name="Molpeceres G."/>
            <person name="Ruiz-Duenas F.J."/>
            <person name="Serrano A."/>
            <person name="Henrissat B."/>
            <person name="Drula E."/>
            <person name="Hughes K.W."/>
            <person name="Mata J.L."/>
            <person name="Ishikawa N.K."/>
            <person name="Vargas-Isla R."/>
            <person name="Ushijima S."/>
            <person name="Smith C.A."/>
            <person name="Donoghue J."/>
            <person name="Ahrendt S."/>
            <person name="Andreopoulos W."/>
            <person name="He G."/>
            <person name="LaButti K."/>
            <person name="Lipzen A."/>
            <person name="Ng V."/>
            <person name="Riley R."/>
            <person name="Sandor L."/>
            <person name="Barry K."/>
            <person name="Martinez A.T."/>
            <person name="Xiao Y."/>
            <person name="Gibbons J.G."/>
            <person name="Terashima K."/>
            <person name="Grigoriev I.V."/>
            <person name="Hibbett D."/>
        </authorList>
    </citation>
    <scope>NUCLEOTIDE SEQUENCE</scope>
    <source>
        <strain evidence="2">Sp2 HRB7682 ss15</strain>
    </source>
</reference>
<evidence type="ECO:0000313" key="3">
    <source>
        <dbReference type="Proteomes" id="UP001150238"/>
    </source>
</evidence>
<sequence>MSVCVLSVAILHSCETAIYPLSSHHSCLLFLIQHFFSGQCYRTRDSVELFDISLDLLNVILVITLLIVAFHTYPYI</sequence>
<name>A0A9W9DPD2_9AGAR</name>
<comment type="caution">
    <text evidence="2">The sequence shown here is derived from an EMBL/GenBank/DDBJ whole genome shotgun (WGS) entry which is preliminary data.</text>
</comment>
<evidence type="ECO:0000256" key="1">
    <source>
        <dbReference type="SAM" id="Phobius"/>
    </source>
</evidence>
<feature type="transmembrane region" description="Helical" evidence="1">
    <location>
        <begin position="56"/>
        <end position="75"/>
    </location>
</feature>
<accession>A0A9W9DPD2</accession>
<keyword evidence="1" id="KW-0812">Transmembrane</keyword>
<gene>
    <name evidence="2" type="ORF">C8J55DRAFT_514113</name>
</gene>
<dbReference type="EMBL" id="JANVFS010000016">
    <property type="protein sequence ID" value="KAJ4479692.1"/>
    <property type="molecule type" value="Genomic_DNA"/>
</dbReference>
<keyword evidence="1" id="KW-0472">Membrane</keyword>
<dbReference type="AlphaFoldDB" id="A0A9W9DPD2"/>
<evidence type="ECO:0000313" key="2">
    <source>
        <dbReference type="EMBL" id="KAJ4479692.1"/>
    </source>
</evidence>
<protein>
    <submittedName>
        <fullName evidence="2">Uncharacterized protein</fullName>
    </submittedName>
</protein>